<evidence type="ECO:0000313" key="1">
    <source>
        <dbReference type="EMBL" id="QLG63207.1"/>
    </source>
</evidence>
<proteinExistence type="predicted"/>
<organism evidence="1 2">
    <name type="scientific">Halorarum salinum</name>
    <dbReference type="NCBI Taxonomy" id="2743089"/>
    <lineage>
        <taxon>Archaea</taxon>
        <taxon>Methanobacteriati</taxon>
        <taxon>Methanobacteriota</taxon>
        <taxon>Stenosarchaea group</taxon>
        <taxon>Halobacteria</taxon>
        <taxon>Halobacteriales</taxon>
        <taxon>Haloferacaceae</taxon>
        <taxon>Halorarum</taxon>
    </lineage>
</organism>
<dbReference type="AlphaFoldDB" id="A0A7D5LCJ4"/>
<dbReference type="Proteomes" id="UP000509626">
    <property type="component" value="Chromosome"/>
</dbReference>
<gene>
    <name evidence="1" type="ORF">HUG12_16290</name>
</gene>
<protein>
    <submittedName>
        <fullName evidence="1">Uncharacterized protein</fullName>
    </submittedName>
</protein>
<accession>A0A7D5LCJ4</accession>
<dbReference type="GeneID" id="56039051"/>
<sequence length="45" mass="5025">MFHVCCRDCPFEGLASSFEQAERAVDAHGVLEEDHRAVFGEVDDV</sequence>
<reference evidence="1 2" key="1">
    <citation type="submission" date="2020-06" db="EMBL/GenBank/DDBJ databases">
        <title>NJ-3-1, isolated from saline soil.</title>
        <authorList>
            <person name="Cui H.L."/>
            <person name="Shi X."/>
        </authorList>
    </citation>
    <scope>NUCLEOTIDE SEQUENCE [LARGE SCALE GENOMIC DNA]</scope>
    <source>
        <strain evidence="1 2">NJ-3-1</strain>
    </source>
</reference>
<dbReference type="EMBL" id="CP058579">
    <property type="protein sequence ID" value="QLG63207.1"/>
    <property type="molecule type" value="Genomic_DNA"/>
</dbReference>
<evidence type="ECO:0000313" key="2">
    <source>
        <dbReference type="Proteomes" id="UP000509626"/>
    </source>
</evidence>
<keyword evidence="2" id="KW-1185">Reference proteome</keyword>
<name>A0A7D5LCJ4_9EURY</name>
<dbReference type="RefSeq" id="WP_179269792.1">
    <property type="nucleotide sequence ID" value="NZ_CP058579.1"/>
</dbReference>
<dbReference type="KEGG" id="halu:HUG12_16290"/>